<evidence type="ECO:0000313" key="1">
    <source>
        <dbReference type="EMBL" id="CAA6822683.1"/>
    </source>
</evidence>
<dbReference type="EMBL" id="CACVAT010000369">
    <property type="protein sequence ID" value="CAA6822683.1"/>
    <property type="molecule type" value="Genomic_DNA"/>
</dbReference>
<name>A0A6S6U1I2_9GAMM</name>
<reference evidence="1" key="1">
    <citation type="submission" date="2020-01" db="EMBL/GenBank/DDBJ databases">
        <authorList>
            <person name="Meier V. D."/>
            <person name="Meier V D."/>
        </authorList>
    </citation>
    <scope>NUCLEOTIDE SEQUENCE</scope>
    <source>
        <strain evidence="1">HLG_WM_MAG_09</strain>
    </source>
</reference>
<organism evidence="1">
    <name type="scientific">uncultured Thiotrichaceae bacterium</name>
    <dbReference type="NCBI Taxonomy" id="298394"/>
    <lineage>
        <taxon>Bacteria</taxon>
        <taxon>Pseudomonadati</taxon>
        <taxon>Pseudomonadota</taxon>
        <taxon>Gammaproteobacteria</taxon>
        <taxon>Thiotrichales</taxon>
        <taxon>Thiotrichaceae</taxon>
        <taxon>environmental samples</taxon>
    </lineage>
</organism>
<proteinExistence type="predicted"/>
<gene>
    <name evidence="1" type="ORF">HELGO_WM41210</name>
</gene>
<protein>
    <submittedName>
        <fullName evidence="1">Uncharacterized protein</fullName>
    </submittedName>
</protein>
<dbReference type="AlphaFoldDB" id="A0A6S6U1I2"/>
<accession>A0A6S6U1I2</accession>
<sequence length="108" mass="11932">MLSFGKALLMCTIVSVCFSTSVVKPVAAEDFDVNLIATIDNGPALESVEWTVYRNGTETFKEAKRHLAHIKVPAGTYKAVARLVSDRSVVRTRNFMVKNDTQVVIPMD</sequence>